<gene>
    <name evidence="6" type="ordered locus">Plabr_0070</name>
</gene>
<dbReference type="Pfam" id="PF08281">
    <property type="entry name" value="Sigma70_r4_2"/>
    <property type="match status" value="1"/>
</dbReference>
<evidence type="ECO:0000256" key="3">
    <source>
        <dbReference type="ARBA" id="ARBA00023082"/>
    </source>
</evidence>
<evidence type="ECO:0000313" key="6">
    <source>
        <dbReference type="EMBL" id="ADY57700.1"/>
    </source>
</evidence>
<dbReference type="HOGENOM" id="CLU_047691_5_2_0"/>
<sequence>MALTQVDRDLIQRCLQRQPAAWQSFVDRFSGLFVHVIRHTAECRSIPVSHADVDEVAAEVFGALVENDFRVLRHFRGKSSLATYLTVVTRRIAVRSLIERRRKQGVTPIPAGASTTNGHAGEFEVENRDLIEHLISQLPDNEARIVRAYHLDGKSYQEISSQFNIAENSIGPVLTRAREHLRKAGTATSKP</sequence>
<dbReference type="SUPFAM" id="SSF88659">
    <property type="entry name" value="Sigma3 and sigma4 domains of RNA polymerase sigma factors"/>
    <property type="match status" value="1"/>
</dbReference>
<evidence type="ECO:0000259" key="5">
    <source>
        <dbReference type="Pfam" id="PF08281"/>
    </source>
</evidence>
<dbReference type="eggNOG" id="COG1595">
    <property type="taxonomic scope" value="Bacteria"/>
</dbReference>
<dbReference type="PANTHER" id="PTHR43133">
    <property type="entry name" value="RNA POLYMERASE ECF-TYPE SIGMA FACTO"/>
    <property type="match status" value="1"/>
</dbReference>
<dbReference type="InterPro" id="IPR013249">
    <property type="entry name" value="RNA_pol_sigma70_r4_t2"/>
</dbReference>
<comment type="similarity">
    <text evidence="1">Belongs to the sigma-70 factor family. ECF subfamily.</text>
</comment>
<protein>
    <submittedName>
        <fullName evidence="6">RNA polymerase, sigma-24 subunit, ECF subfamily</fullName>
    </submittedName>
</protein>
<dbReference type="Proteomes" id="UP000006860">
    <property type="component" value="Chromosome"/>
</dbReference>
<dbReference type="InterPro" id="IPR039425">
    <property type="entry name" value="RNA_pol_sigma-70-like"/>
</dbReference>
<dbReference type="GO" id="GO:0016987">
    <property type="term" value="F:sigma factor activity"/>
    <property type="evidence" value="ECO:0007669"/>
    <property type="project" value="UniProtKB-KW"/>
</dbReference>
<dbReference type="GO" id="GO:0003677">
    <property type="term" value="F:DNA binding"/>
    <property type="evidence" value="ECO:0007669"/>
    <property type="project" value="InterPro"/>
</dbReference>
<dbReference type="InterPro" id="IPR013325">
    <property type="entry name" value="RNA_pol_sigma_r2"/>
</dbReference>
<keyword evidence="2" id="KW-0805">Transcription regulation</keyword>
<evidence type="ECO:0000313" key="7">
    <source>
        <dbReference type="Proteomes" id="UP000006860"/>
    </source>
</evidence>
<dbReference type="CDD" id="cd06171">
    <property type="entry name" value="Sigma70_r4"/>
    <property type="match status" value="1"/>
</dbReference>
<dbReference type="STRING" id="756272.Plabr_0070"/>
<keyword evidence="4" id="KW-0804">Transcription</keyword>
<dbReference type="PANTHER" id="PTHR43133:SF51">
    <property type="entry name" value="RNA POLYMERASE SIGMA FACTOR"/>
    <property type="match status" value="1"/>
</dbReference>
<dbReference type="AlphaFoldDB" id="F0SLL7"/>
<dbReference type="NCBIfam" id="TIGR02937">
    <property type="entry name" value="sigma70-ECF"/>
    <property type="match status" value="1"/>
</dbReference>
<feature type="domain" description="RNA polymerase sigma factor 70 region 4 type 2" evidence="5">
    <location>
        <begin position="129"/>
        <end position="181"/>
    </location>
</feature>
<name>F0SLL7_RUBBR</name>
<keyword evidence="7" id="KW-1185">Reference proteome</keyword>
<dbReference type="EMBL" id="CP002546">
    <property type="protein sequence ID" value="ADY57700.1"/>
    <property type="molecule type" value="Genomic_DNA"/>
</dbReference>
<dbReference type="InterPro" id="IPR036388">
    <property type="entry name" value="WH-like_DNA-bd_sf"/>
</dbReference>
<dbReference type="KEGG" id="pbs:Plabr_0070"/>
<dbReference type="Gene3D" id="1.10.1740.10">
    <property type="match status" value="1"/>
</dbReference>
<dbReference type="Gene3D" id="1.10.10.10">
    <property type="entry name" value="Winged helix-like DNA-binding domain superfamily/Winged helix DNA-binding domain"/>
    <property type="match status" value="1"/>
</dbReference>
<evidence type="ECO:0000256" key="1">
    <source>
        <dbReference type="ARBA" id="ARBA00010641"/>
    </source>
</evidence>
<dbReference type="GO" id="GO:0006352">
    <property type="term" value="P:DNA-templated transcription initiation"/>
    <property type="evidence" value="ECO:0007669"/>
    <property type="project" value="InterPro"/>
</dbReference>
<dbReference type="OrthoDB" id="260857at2"/>
<accession>F0SLL7</accession>
<reference evidence="7" key="1">
    <citation type="submission" date="2011-02" db="EMBL/GenBank/DDBJ databases">
        <title>The complete genome of Planctomyces brasiliensis DSM 5305.</title>
        <authorList>
            <person name="Lucas S."/>
            <person name="Copeland A."/>
            <person name="Lapidus A."/>
            <person name="Bruce D."/>
            <person name="Goodwin L."/>
            <person name="Pitluck S."/>
            <person name="Kyrpides N."/>
            <person name="Mavromatis K."/>
            <person name="Pagani I."/>
            <person name="Ivanova N."/>
            <person name="Ovchinnikova G."/>
            <person name="Lu M."/>
            <person name="Detter J.C."/>
            <person name="Han C."/>
            <person name="Land M."/>
            <person name="Hauser L."/>
            <person name="Markowitz V."/>
            <person name="Cheng J.-F."/>
            <person name="Hugenholtz P."/>
            <person name="Woyke T."/>
            <person name="Wu D."/>
            <person name="Tindall B."/>
            <person name="Pomrenke H.G."/>
            <person name="Brambilla E."/>
            <person name="Klenk H.-P."/>
            <person name="Eisen J.A."/>
        </authorList>
    </citation>
    <scope>NUCLEOTIDE SEQUENCE [LARGE SCALE GENOMIC DNA]</scope>
    <source>
        <strain evidence="7">ATCC 49424 / DSM 5305 / JCM 21570 / NBRC 103401 / IFAM 1448</strain>
    </source>
</reference>
<dbReference type="InterPro" id="IPR013324">
    <property type="entry name" value="RNA_pol_sigma_r3/r4-like"/>
</dbReference>
<dbReference type="RefSeq" id="WP_013626444.1">
    <property type="nucleotide sequence ID" value="NC_015174.1"/>
</dbReference>
<evidence type="ECO:0000256" key="4">
    <source>
        <dbReference type="ARBA" id="ARBA00023163"/>
    </source>
</evidence>
<evidence type="ECO:0000256" key="2">
    <source>
        <dbReference type="ARBA" id="ARBA00023015"/>
    </source>
</evidence>
<organism evidence="6 7">
    <name type="scientific">Rubinisphaera brasiliensis (strain ATCC 49424 / DSM 5305 / JCM 21570 / IAM 15109 / NBRC 103401 / IFAM 1448)</name>
    <name type="common">Planctomyces brasiliensis</name>
    <dbReference type="NCBI Taxonomy" id="756272"/>
    <lineage>
        <taxon>Bacteria</taxon>
        <taxon>Pseudomonadati</taxon>
        <taxon>Planctomycetota</taxon>
        <taxon>Planctomycetia</taxon>
        <taxon>Planctomycetales</taxon>
        <taxon>Planctomycetaceae</taxon>
        <taxon>Rubinisphaera</taxon>
    </lineage>
</organism>
<dbReference type="SUPFAM" id="SSF88946">
    <property type="entry name" value="Sigma2 domain of RNA polymerase sigma factors"/>
    <property type="match status" value="1"/>
</dbReference>
<proteinExistence type="inferred from homology"/>
<keyword evidence="3" id="KW-0731">Sigma factor</keyword>
<dbReference type="InterPro" id="IPR014284">
    <property type="entry name" value="RNA_pol_sigma-70_dom"/>
</dbReference>